<reference evidence="1 2" key="1">
    <citation type="journal article" date="2011" name="Cell">
        <title>Insight into structure and assembly of the nuclear pore complex by utilizing the genome of a eukaryotic thermophile.</title>
        <authorList>
            <person name="Amlacher S."/>
            <person name="Sarges P."/>
            <person name="Flemming D."/>
            <person name="van Noort V."/>
            <person name="Kunze R."/>
            <person name="Devos D.P."/>
            <person name="Arumugam M."/>
            <person name="Bork P."/>
            <person name="Hurt E."/>
        </authorList>
    </citation>
    <scope>NUCLEOTIDE SEQUENCE [LARGE SCALE GENOMIC DNA]</scope>
    <source>
        <strain evidence="2">DSM 1495 / CBS 144.50 / IMI 039719</strain>
    </source>
</reference>
<dbReference type="AlphaFoldDB" id="G0SFF6"/>
<gene>
    <name evidence="1" type="ORF">CTHT_0061870</name>
</gene>
<accession>G0SFF6</accession>
<evidence type="ECO:0008006" key="3">
    <source>
        <dbReference type="Google" id="ProtNLM"/>
    </source>
</evidence>
<dbReference type="EMBL" id="GL988046">
    <property type="protein sequence ID" value="EGS18172.1"/>
    <property type="molecule type" value="Genomic_DNA"/>
</dbReference>
<evidence type="ECO:0000313" key="2">
    <source>
        <dbReference type="Proteomes" id="UP000008066"/>
    </source>
</evidence>
<evidence type="ECO:0000313" key="1">
    <source>
        <dbReference type="EMBL" id="EGS18172.1"/>
    </source>
</evidence>
<dbReference type="InterPro" id="IPR016181">
    <property type="entry name" value="Acyl_CoA_acyltransferase"/>
</dbReference>
<keyword evidence="2" id="KW-1185">Reference proteome</keyword>
<name>G0SFF6_CHATD</name>
<dbReference type="GeneID" id="18260225"/>
<dbReference type="SUPFAM" id="SSF55729">
    <property type="entry name" value="Acyl-CoA N-acyltransferases (Nat)"/>
    <property type="match status" value="1"/>
</dbReference>
<dbReference type="RefSeq" id="XP_006696503.1">
    <property type="nucleotide sequence ID" value="XM_006696440.1"/>
</dbReference>
<dbReference type="OrthoDB" id="47059at2759"/>
<dbReference type="Gene3D" id="3.40.630.30">
    <property type="match status" value="1"/>
</dbReference>
<dbReference type="KEGG" id="cthr:CTHT_0061870"/>
<dbReference type="HOGENOM" id="CLU_023475_0_0_1"/>
<dbReference type="Proteomes" id="UP000008066">
    <property type="component" value="Unassembled WGS sequence"/>
</dbReference>
<proteinExistence type="predicted"/>
<dbReference type="eggNOG" id="ENOG502QTNX">
    <property type="taxonomic scope" value="Eukaryota"/>
</dbReference>
<protein>
    <recommendedName>
        <fullName evidence="3">N-acetyltransferase domain-containing protein</fullName>
    </recommendedName>
</protein>
<sequence length="583" mass="64909">MTRMKLRASAILQDTQSCIPLSKLLRDRDIILLLTPAIAPELSPLNQNPNKPTKDPFEPFGQELARFHPWVHHVPYGPRNGITPTHGAHIHYAALIIFVIYGPPCHGQLSQVELADYVRSIANHRPQIIVTLCNPHELNLSPSAFPTIVQVSSLCPDDLQSAASMLFQFPPLSLNNNSPRLPTLQNLLHHDHDYPKPKPHLQPQVWTVEVWNEHLDPPAIYNLWRECLPPQFSCISQYQLTNLLRRDGYAMHYVVRAPSSPTSNGTENGAEKREIIGFCATYTTYLDRDGEHLLGSLALLLVKPTHHGRGVGLSLHRHAMKMLTKTRGVCRVQLGSTFPRLLYGLPWDVDPEVENWFRKRGWPIHSGMGAGPGRGAEVTDWVLHFTNWPITQVLLPRISFKQCSFPEFEAVLEFVEVESKRAGKMGWYDEYAKLAGSMRVEDIVLGVEDGRIIAAALTYVPGSAGGGPVAEDFPWVGVLGGPGGEIGGVTCVCVDGKFWTTQGEEWKDEADREIGRLSESPTKKDAVIIRLLATCIRVLTEQGIKVMFVDGVMGEDEGFESMGESASPCYAEIVLMLTDFWGD</sequence>
<dbReference type="OMA" id="HVPYTKR"/>
<organism evidence="2">
    <name type="scientific">Chaetomium thermophilum (strain DSM 1495 / CBS 144.50 / IMI 039719)</name>
    <name type="common">Thermochaetoides thermophila</name>
    <dbReference type="NCBI Taxonomy" id="759272"/>
    <lineage>
        <taxon>Eukaryota</taxon>
        <taxon>Fungi</taxon>
        <taxon>Dikarya</taxon>
        <taxon>Ascomycota</taxon>
        <taxon>Pezizomycotina</taxon>
        <taxon>Sordariomycetes</taxon>
        <taxon>Sordariomycetidae</taxon>
        <taxon>Sordariales</taxon>
        <taxon>Chaetomiaceae</taxon>
        <taxon>Thermochaetoides</taxon>
    </lineage>
</organism>